<keyword evidence="6" id="KW-1185">Reference proteome</keyword>
<feature type="domain" description="N-acetylmuramoyl-L-alanine amidase" evidence="3">
    <location>
        <begin position="17"/>
        <end position="162"/>
    </location>
</feature>
<dbReference type="SMART" id="SM00644">
    <property type="entry name" value="Ami_2"/>
    <property type="match status" value="1"/>
</dbReference>
<dbReference type="GO" id="GO:0016874">
    <property type="term" value="F:ligase activity"/>
    <property type="evidence" value="ECO:0007669"/>
    <property type="project" value="UniProtKB-KW"/>
</dbReference>
<dbReference type="Pfam" id="PF01510">
    <property type="entry name" value="Amidase_2"/>
    <property type="match status" value="1"/>
</dbReference>
<dbReference type="PANTHER" id="PTHR11022">
    <property type="entry name" value="PEPTIDOGLYCAN RECOGNITION PROTEIN"/>
    <property type="match status" value="1"/>
</dbReference>
<dbReference type="Pfam" id="PF13181">
    <property type="entry name" value="TPR_8"/>
    <property type="match status" value="1"/>
</dbReference>
<dbReference type="InterPro" id="IPR036505">
    <property type="entry name" value="Amidase/PGRP_sf"/>
</dbReference>
<comment type="similarity">
    <text evidence="1">Belongs to the N-acetylmuramoyl-L-alanine amidase 2 family.</text>
</comment>
<dbReference type="EMBL" id="OX597840">
    <property type="protein sequence ID" value="CAI9741610.1"/>
    <property type="molecule type" value="Genomic_DNA"/>
</dbReference>
<dbReference type="PANTHER" id="PTHR11022:SF41">
    <property type="entry name" value="PEPTIDOGLYCAN-RECOGNITION PROTEIN LC-RELATED"/>
    <property type="match status" value="1"/>
</dbReference>
<proteinExistence type="inferred from homology"/>
<evidence type="ECO:0000313" key="5">
    <source>
        <dbReference type="EMBL" id="CAI9741610.1"/>
    </source>
</evidence>
<feature type="repeat" description="TPR" evidence="2">
    <location>
        <begin position="155"/>
        <end position="188"/>
    </location>
</feature>
<dbReference type="Gene3D" id="1.25.40.10">
    <property type="entry name" value="Tetratricopeptide repeat domain"/>
    <property type="match status" value="1"/>
</dbReference>
<dbReference type="InterPro" id="IPR006619">
    <property type="entry name" value="PGRP_domain_met/bac"/>
</dbReference>
<reference evidence="5" key="1">
    <citation type="submission" date="2023-08" db="EMBL/GenBank/DDBJ databases">
        <authorList>
            <person name="Alioto T."/>
            <person name="Alioto T."/>
            <person name="Gomez Garrido J."/>
        </authorList>
    </citation>
    <scope>NUCLEOTIDE SEQUENCE</scope>
</reference>
<protein>
    <submittedName>
        <fullName evidence="5">SUMO-protein ligase 2-like isoform X4</fullName>
    </submittedName>
</protein>
<evidence type="ECO:0000256" key="1">
    <source>
        <dbReference type="ARBA" id="ARBA00007553"/>
    </source>
</evidence>
<name>A0AA36BVV2_OCTVU</name>
<accession>A0AA36BVV2</accession>
<organism evidence="5 6">
    <name type="scientific">Octopus vulgaris</name>
    <name type="common">Common octopus</name>
    <dbReference type="NCBI Taxonomy" id="6645"/>
    <lineage>
        <taxon>Eukaryota</taxon>
        <taxon>Metazoa</taxon>
        <taxon>Spiralia</taxon>
        <taxon>Lophotrochozoa</taxon>
        <taxon>Mollusca</taxon>
        <taxon>Cephalopoda</taxon>
        <taxon>Coleoidea</taxon>
        <taxon>Octopodiformes</taxon>
        <taxon>Octopoda</taxon>
        <taxon>Incirrata</taxon>
        <taxon>Octopodidae</taxon>
        <taxon>Octopus</taxon>
    </lineage>
</organism>
<dbReference type="CDD" id="cd06583">
    <property type="entry name" value="PGRP"/>
    <property type="match status" value="1"/>
</dbReference>
<evidence type="ECO:0000313" key="6">
    <source>
        <dbReference type="Proteomes" id="UP001162480"/>
    </source>
</evidence>
<keyword evidence="2" id="KW-0802">TPR repeat</keyword>
<dbReference type="GO" id="GO:0009253">
    <property type="term" value="P:peptidoglycan catabolic process"/>
    <property type="evidence" value="ECO:0007669"/>
    <property type="project" value="InterPro"/>
</dbReference>
<dbReference type="PROSITE" id="PS50005">
    <property type="entry name" value="TPR"/>
    <property type="match status" value="1"/>
</dbReference>
<dbReference type="InterPro" id="IPR019734">
    <property type="entry name" value="TPR_rpt"/>
</dbReference>
<dbReference type="Proteomes" id="UP001162480">
    <property type="component" value="Chromosome 27"/>
</dbReference>
<dbReference type="GO" id="GO:0008745">
    <property type="term" value="F:N-acetylmuramoyl-L-alanine amidase activity"/>
    <property type="evidence" value="ECO:0007669"/>
    <property type="project" value="InterPro"/>
</dbReference>
<dbReference type="InterPro" id="IPR002502">
    <property type="entry name" value="Amidase_domain"/>
</dbReference>
<dbReference type="Gene3D" id="3.40.80.10">
    <property type="entry name" value="Peptidoglycan recognition protein-like"/>
    <property type="match status" value="1"/>
</dbReference>
<dbReference type="SUPFAM" id="SSF55846">
    <property type="entry name" value="N-acetylmuramoyl-L-alanine amidase-like"/>
    <property type="match status" value="1"/>
</dbReference>
<dbReference type="SMART" id="SM00701">
    <property type="entry name" value="PGRP"/>
    <property type="match status" value="1"/>
</dbReference>
<dbReference type="SUPFAM" id="SSF48452">
    <property type="entry name" value="TPR-like"/>
    <property type="match status" value="1"/>
</dbReference>
<evidence type="ECO:0000259" key="3">
    <source>
        <dbReference type="SMART" id="SM00644"/>
    </source>
</evidence>
<dbReference type="GO" id="GO:0008270">
    <property type="term" value="F:zinc ion binding"/>
    <property type="evidence" value="ECO:0007669"/>
    <property type="project" value="InterPro"/>
</dbReference>
<feature type="domain" description="Peptidoglycan recognition protein family" evidence="4">
    <location>
        <begin position="6"/>
        <end position="140"/>
    </location>
</feature>
<evidence type="ECO:0000259" key="4">
    <source>
        <dbReference type="SMART" id="SM00701"/>
    </source>
</evidence>
<sequence length="910" mass="104338">MSSETPIIRNRTEWGARKPKSVTQLKVPVEYFVVHHSATGSCSTTEDCDKLVRSIQSNHMDKRDFVNIGYNFLIGGNGVVYEGRGWSVEGAHTKRYNSKSIEVDRHAADLLRRTRDDKERNGKGYQIAKLYQQVGEYEIARRYLTAFLTVQDAVPQAHKLMGQISESLKDYRRAIVSYEKCLQLNENQKDVVLKVCELLLRIKVDKETVKEKLIDSESDGNPTEMENFFKSELVKKPGNVHIRIKLLKLYVDSKRIDTAIAHAVSVDSLYIFDFNVDWYDYLVEFYSLPYVCSHMEHHPTDINVYTHKIFAHCKQLLLWLPAKDVSDITEALHAFDQLLLNVASLQFHQPQWAAFLSEMQGYFFFFCGCLLFKRSLKGQSTWKEIEGAATLCYLASVSYRPIDKHSDLYLQGDLTNRLFVKYLHKMGCYRLSQVGHVLCDVVKKHSSNWIYDLTVRCSTPQCKEQLYDLVFTFRDMRRGRGKSFLLSENAFNNVTSTIPTKSDLAEYDQVSVLLNSTDLNSIIWLCLHYYNAAKDEAQPNYNFSLFDNLPYSSSSLSSGLNLGVESLCQLDTEVFLIAVVYSAGRLLQQVRQEPSRPQLLPKVLCRQFCTPEQAEWWQLACKFREKLELDNFTKLRLILMRGLDTVRLTEGHGMSASLILHVARTLQNKASQLKTELENGHGSFNKLENIEERAAYYWQAALPLLQRLQKNLVLKMPKVRLFPDDSDNELDTDRIKDLIGDCEYHLALSFMSKGDHEEAIKRFESLSNPWASYHTAQVYRKLALNEQNTTKQDDVSQDNHQSRYIALLTKAKEALYITLDRLKGNKSHQLNLVIYEEIDDIEFLLTRLAINNGPFPLIDDASSTESFCSANMNVSTGIPAFDSPPHDSHIRSSSPHGFRFSGTLGKCLAQ</sequence>
<gene>
    <name evidence="5" type="ORF">OCTVUL_1B027825</name>
</gene>
<dbReference type="SMART" id="SM00028">
    <property type="entry name" value="TPR"/>
    <property type="match status" value="2"/>
</dbReference>
<dbReference type="InterPro" id="IPR011990">
    <property type="entry name" value="TPR-like_helical_dom_sf"/>
</dbReference>
<dbReference type="InterPro" id="IPR015510">
    <property type="entry name" value="PGRP"/>
</dbReference>
<evidence type="ECO:0000256" key="2">
    <source>
        <dbReference type="PROSITE-ProRule" id="PRU00339"/>
    </source>
</evidence>
<dbReference type="AlphaFoldDB" id="A0AA36BVV2"/>